<dbReference type="AlphaFoldDB" id="A0A9X3EAR3"/>
<keyword evidence="5" id="KW-1185">Reference proteome</keyword>
<dbReference type="GO" id="GO:0071949">
    <property type="term" value="F:FAD binding"/>
    <property type="evidence" value="ECO:0007669"/>
    <property type="project" value="InterPro"/>
</dbReference>
<dbReference type="PRINTS" id="PR00420">
    <property type="entry name" value="RNGMNOXGNASE"/>
</dbReference>
<name>A0A9X3EAR3_9GAMM</name>
<dbReference type="EMBL" id="JAPNOA010000003">
    <property type="protein sequence ID" value="MCY0963701.1"/>
    <property type="molecule type" value="Genomic_DNA"/>
</dbReference>
<dbReference type="GO" id="GO:0004497">
    <property type="term" value="F:monooxygenase activity"/>
    <property type="evidence" value="ECO:0007669"/>
    <property type="project" value="UniProtKB-KW"/>
</dbReference>
<evidence type="ECO:0000313" key="4">
    <source>
        <dbReference type="EMBL" id="MCY0963701.1"/>
    </source>
</evidence>
<accession>A0A9X3EAR3</accession>
<comment type="caution">
    <text evidence="4">The sequence shown here is derived from an EMBL/GenBank/DDBJ whole genome shotgun (WGS) entry which is preliminary data.</text>
</comment>
<gene>
    <name evidence="4" type="ORF">OUO13_00665</name>
</gene>
<dbReference type="NCBIfam" id="NF005313">
    <property type="entry name" value="PRK06847.1"/>
    <property type="match status" value="1"/>
</dbReference>
<proteinExistence type="predicted"/>
<evidence type="ECO:0000259" key="3">
    <source>
        <dbReference type="Pfam" id="PF01494"/>
    </source>
</evidence>
<evidence type="ECO:0000256" key="1">
    <source>
        <dbReference type="ARBA" id="ARBA00023002"/>
    </source>
</evidence>
<protein>
    <submittedName>
        <fullName evidence="4">FAD-dependent oxidoreductase</fullName>
    </submittedName>
</protein>
<sequence>MTLPAQKILIIGGGFTGMSAAILLKQQGADVELVEIDKNWRTDGAGITVSGPSLRAIEKIGILPQFKEKGAITSGVKMFNTEGTLIKQIQTPAVPDSSIVGGGGIMRPVLARILGEATKEAGIDVHLGVTFTRIEEVGDQVNVEFSDGRFGSYDLVLGTDGVFSKVRQEVFPDAPRPQYTGQGVWRAVIPRGDVDCAMQYLGPKGKVGFTPVSDTEMYLYYTEARPTMDKFFEEHELVPHLSSLLEPFTAPEVVKIRENLGSSSQIIYRPLEGMLMPRPWYKGRVLLMGDCVHATTPHLASGAGMGHEDAVVLAEEFRNGGHILDVLERFQNRRWERCRMIVTNSMRLGEIEKTGGPKEEHTQIMGISMAALLAPI</sequence>
<keyword evidence="2" id="KW-0503">Monooxygenase</keyword>
<evidence type="ECO:0000313" key="5">
    <source>
        <dbReference type="Proteomes" id="UP001150830"/>
    </source>
</evidence>
<dbReference type="SUPFAM" id="SSF51905">
    <property type="entry name" value="FAD/NAD(P)-binding domain"/>
    <property type="match status" value="1"/>
</dbReference>
<dbReference type="PANTHER" id="PTHR13789">
    <property type="entry name" value="MONOOXYGENASE"/>
    <property type="match status" value="1"/>
</dbReference>
<dbReference type="InterPro" id="IPR002938">
    <property type="entry name" value="FAD-bd"/>
</dbReference>
<keyword evidence="1" id="KW-0560">Oxidoreductase</keyword>
<dbReference type="Gene3D" id="3.50.50.60">
    <property type="entry name" value="FAD/NAD(P)-binding domain"/>
    <property type="match status" value="1"/>
</dbReference>
<dbReference type="Pfam" id="PF01494">
    <property type="entry name" value="FAD_binding_3"/>
    <property type="match status" value="1"/>
</dbReference>
<dbReference type="InterPro" id="IPR050493">
    <property type="entry name" value="FAD-dep_Monooxygenase_BioMet"/>
</dbReference>
<dbReference type="PANTHER" id="PTHR13789:SF309">
    <property type="entry name" value="PUTATIVE (AFU_ORTHOLOGUE AFUA_6G14510)-RELATED"/>
    <property type="match status" value="1"/>
</dbReference>
<feature type="domain" description="FAD-binding" evidence="3">
    <location>
        <begin position="7"/>
        <end position="316"/>
    </location>
</feature>
<reference evidence="4" key="1">
    <citation type="submission" date="2022-11" db="EMBL/GenBank/DDBJ databases">
        <title>Parathalassolutuus dongxingensis gen. nov., sp. nov., a novel member of family Oceanospirillaceae isolated from a coastal shrimp pond in Guangxi, China.</title>
        <authorList>
            <person name="Chen H."/>
        </authorList>
    </citation>
    <scope>NUCLEOTIDE SEQUENCE</scope>
    <source>
        <strain evidence="4">G-43</strain>
    </source>
</reference>
<dbReference type="InterPro" id="IPR036188">
    <property type="entry name" value="FAD/NAD-bd_sf"/>
</dbReference>
<organism evidence="4 5">
    <name type="scientific">Parathalassolituus penaei</name>
    <dbReference type="NCBI Taxonomy" id="2997323"/>
    <lineage>
        <taxon>Bacteria</taxon>
        <taxon>Pseudomonadati</taxon>
        <taxon>Pseudomonadota</taxon>
        <taxon>Gammaproteobacteria</taxon>
        <taxon>Oceanospirillales</taxon>
        <taxon>Oceanospirillaceae</taxon>
        <taxon>Parathalassolituus</taxon>
    </lineage>
</organism>
<dbReference type="Proteomes" id="UP001150830">
    <property type="component" value="Unassembled WGS sequence"/>
</dbReference>
<evidence type="ECO:0000256" key="2">
    <source>
        <dbReference type="ARBA" id="ARBA00023033"/>
    </source>
</evidence>
<dbReference type="RefSeq" id="WP_283171917.1">
    <property type="nucleotide sequence ID" value="NZ_JAPNOA010000003.1"/>
</dbReference>